<dbReference type="OrthoDB" id="2020180at2759"/>
<dbReference type="PANTHER" id="PTHR31008">
    <property type="entry name" value="COP1-INTERACTING PROTEIN-RELATED"/>
    <property type="match status" value="1"/>
</dbReference>
<evidence type="ECO:0000313" key="2">
    <source>
        <dbReference type="EMBL" id="CCB46366.1"/>
    </source>
</evidence>
<feature type="region of interest" description="Disordered" evidence="1">
    <location>
        <begin position="114"/>
        <end position="152"/>
    </location>
</feature>
<accession>F6H270</accession>
<evidence type="ECO:0000256" key="1">
    <source>
        <dbReference type="SAM" id="MobiDB-lite"/>
    </source>
</evidence>
<protein>
    <recommendedName>
        <fullName evidence="4">COP1-interacting protein 7</fullName>
    </recommendedName>
</protein>
<name>F6H270_VITVI</name>
<evidence type="ECO:0008006" key="4">
    <source>
        <dbReference type="Google" id="ProtNLM"/>
    </source>
</evidence>
<dbReference type="eggNOG" id="ENOG502QTSA">
    <property type="taxonomic scope" value="Eukaryota"/>
</dbReference>
<evidence type="ECO:0000313" key="3">
    <source>
        <dbReference type="Proteomes" id="UP000009183"/>
    </source>
</evidence>
<dbReference type="InParanoid" id="F6H270"/>
<dbReference type="AlphaFoldDB" id="F6H270"/>
<dbReference type="EMBL" id="FN595229">
    <property type="protein sequence ID" value="CCB46366.1"/>
    <property type="molecule type" value="Genomic_DNA"/>
</dbReference>
<dbReference type="PANTHER" id="PTHR31008:SF4">
    <property type="entry name" value="COP1-INTERACTING PROTEIN 7"/>
    <property type="match status" value="1"/>
</dbReference>
<organism evidence="2 3">
    <name type="scientific">Vitis vinifera</name>
    <name type="common">Grape</name>
    <dbReference type="NCBI Taxonomy" id="29760"/>
    <lineage>
        <taxon>Eukaryota</taxon>
        <taxon>Viridiplantae</taxon>
        <taxon>Streptophyta</taxon>
        <taxon>Embryophyta</taxon>
        <taxon>Tracheophyta</taxon>
        <taxon>Spermatophyta</taxon>
        <taxon>Magnoliopsida</taxon>
        <taxon>eudicotyledons</taxon>
        <taxon>Gunneridae</taxon>
        <taxon>Pentapetalae</taxon>
        <taxon>rosids</taxon>
        <taxon>Vitales</taxon>
        <taxon>Vitaceae</taxon>
        <taxon>Viteae</taxon>
        <taxon>Vitis</taxon>
    </lineage>
</organism>
<sequence>MDSRAPLDYALFQLTPTRTRCDLVIFAAGGASEKLASGLVEPFLSHLKCAKEQIAKGGYSITLRSPPTAGAASWFTKATLQRFVRFVSTPEVLERFVTIEKEIVQIEGSVQLNETETEGNASAADENSKKSAASTKSKGEFNGTSDAVPEENSKARLQRVLETRKAVLCKEQAMAYARALVAGFELEYIDDLISFADAFGASRLRQACINFIELCKKKNEDRLWMDELAAMQACSRSELSYLGTSGIILAGEDNDPCQNLMINVHSAALSSVRPNGSIDAESTASHGSLDINQVAIWVQVR</sequence>
<dbReference type="PaxDb" id="29760-VIT_19s0014g03210.t01"/>
<dbReference type="STRING" id="29760.F6H270"/>
<proteinExistence type="predicted"/>
<gene>
    <name evidence="2" type="ordered locus">VIT_19s0014g03210</name>
</gene>
<dbReference type="Proteomes" id="UP000009183">
    <property type="component" value="Chromosome 19"/>
</dbReference>
<dbReference type="HOGENOM" id="CLU_080581_0_0_1"/>
<keyword evidence="3" id="KW-1185">Reference proteome</keyword>
<dbReference type="ExpressionAtlas" id="F6H270">
    <property type="expression patterns" value="baseline and differential"/>
</dbReference>
<reference evidence="3" key="1">
    <citation type="journal article" date="2007" name="Nature">
        <title>The grapevine genome sequence suggests ancestral hexaploidization in major angiosperm phyla.</title>
        <authorList>
            <consortium name="The French-Italian Public Consortium for Grapevine Genome Characterization."/>
            <person name="Jaillon O."/>
            <person name="Aury J.-M."/>
            <person name="Noel B."/>
            <person name="Policriti A."/>
            <person name="Clepet C."/>
            <person name="Casagrande A."/>
            <person name="Choisne N."/>
            <person name="Aubourg S."/>
            <person name="Vitulo N."/>
            <person name="Jubin C."/>
            <person name="Vezzi A."/>
            <person name="Legeai F."/>
            <person name="Hugueney P."/>
            <person name="Dasilva C."/>
            <person name="Horner D."/>
            <person name="Mica E."/>
            <person name="Jublot D."/>
            <person name="Poulain J."/>
            <person name="Bruyere C."/>
            <person name="Billault A."/>
            <person name="Segurens B."/>
            <person name="Gouyvenoux M."/>
            <person name="Ugarte E."/>
            <person name="Cattonaro F."/>
            <person name="Anthouard V."/>
            <person name="Vico V."/>
            <person name="Del Fabbro C."/>
            <person name="Alaux M."/>
            <person name="Di Gaspero G."/>
            <person name="Dumas V."/>
            <person name="Felice N."/>
            <person name="Paillard S."/>
            <person name="Juman I."/>
            <person name="Moroldo M."/>
            <person name="Scalabrin S."/>
            <person name="Canaguier A."/>
            <person name="Le Clainche I."/>
            <person name="Malacrida G."/>
            <person name="Durand E."/>
            <person name="Pesole G."/>
            <person name="Laucou V."/>
            <person name="Chatelet P."/>
            <person name="Merdinoglu D."/>
            <person name="Delledonne M."/>
            <person name="Pezzotti M."/>
            <person name="Lecharny A."/>
            <person name="Scarpelli C."/>
            <person name="Artiguenave F."/>
            <person name="Pe M.E."/>
            <person name="Valle G."/>
            <person name="Morgante M."/>
            <person name="Caboche M."/>
            <person name="Adam-Blondon A.-F."/>
            <person name="Weissenbach J."/>
            <person name="Quetier F."/>
            <person name="Wincker P."/>
        </authorList>
    </citation>
    <scope>NUCLEOTIDE SEQUENCE [LARGE SCALE GENOMIC DNA]</scope>
    <source>
        <strain evidence="3">cv. Pinot noir / PN40024</strain>
    </source>
</reference>